<sequence length="107" mass="12024">MSAVRPLEAFKIRNVLLLAHVMQQLFTTQRSLKLLKGRGPPRFSLRRYQHILDLLATLIPTTYSLSHRSDKNPVFGRVKVPAFWSRGGSAPKSGYLVLAARHDSNVG</sequence>
<organism evidence="1 2">
    <name type="scientific">Ancylostoma ceylanicum</name>
    <dbReference type="NCBI Taxonomy" id="53326"/>
    <lineage>
        <taxon>Eukaryota</taxon>
        <taxon>Metazoa</taxon>
        <taxon>Ecdysozoa</taxon>
        <taxon>Nematoda</taxon>
        <taxon>Chromadorea</taxon>
        <taxon>Rhabditida</taxon>
        <taxon>Rhabditina</taxon>
        <taxon>Rhabditomorpha</taxon>
        <taxon>Strongyloidea</taxon>
        <taxon>Ancylostomatidae</taxon>
        <taxon>Ancylostomatinae</taxon>
        <taxon>Ancylostoma</taxon>
    </lineage>
</organism>
<dbReference type="EMBL" id="JARK01001341">
    <property type="protein sequence ID" value="EYC29990.1"/>
    <property type="molecule type" value="Genomic_DNA"/>
</dbReference>
<dbReference type="Proteomes" id="UP000024635">
    <property type="component" value="Unassembled WGS sequence"/>
</dbReference>
<comment type="caution">
    <text evidence="1">The sequence shown here is derived from an EMBL/GenBank/DDBJ whole genome shotgun (WGS) entry which is preliminary data.</text>
</comment>
<gene>
    <name evidence="1" type="primary">Acey_s0005.g2379</name>
    <name evidence="1" type="ORF">Y032_0005g2379</name>
</gene>
<keyword evidence="2" id="KW-1185">Reference proteome</keyword>
<reference evidence="2" key="1">
    <citation type="journal article" date="2015" name="Nat. Genet.">
        <title>The genome and transcriptome of the zoonotic hookworm Ancylostoma ceylanicum identify infection-specific gene families.</title>
        <authorList>
            <person name="Schwarz E.M."/>
            <person name="Hu Y."/>
            <person name="Antoshechkin I."/>
            <person name="Miller M.M."/>
            <person name="Sternberg P.W."/>
            <person name="Aroian R.V."/>
        </authorList>
    </citation>
    <scope>NUCLEOTIDE SEQUENCE</scope>
    <source>
        <strain evidence="2">HY135</strain>
    </source>
</reference>
<proteinExistence type="predicted"/>
<evidence type="ECO:0000313" key="2">
    <source>
        <dbReference type="Proteomes" id="UP000024635"/>
    </source>
</evidence>
<dbReference type="AlphaFoldDB" id="A0A016VRG0"/>
<protein>
    <submittedName>
        <fullName evidence="1">Uncharacterized protein</fullName>
    </submittedName>
</protein>
<accession>A0A016VRG0</accession>
<name>A0A016VRG0_9BILA</name>
<evidence type="ECO:0000313" key="1">
    <source>
        <dbReference type="EMBL" id="EYC29990.1"/>
    </source>
</evidence>
<dbReference type="OrthoDB" id="5780698at2759"/>